<name>A0A1C7P891_9HYPH</name>
<dbReference type="RefSeq" id="WP_068950599.1">
    <property type="nucleotide sequence ID" value="NZ_CM004502.1"/>
</dbReference>
<dbReference type="Proteomes" id="UP000093111">
    <property type="component" value="Plasmid pF5.1a"/>
</dbReference>
<reference evidence="1 2" key="1">
    <citation type="journal article" date="2016" name="Syst. Appl. Microbiol.">
        <title>Pararhizobium polonicum sp. nov. isolated from tumors on stone fruit rootstocks.</title>
        <authorList>
            <person name="Pulawska J."/>
            <person name="Kuzmanovic N."/>
            <person name="Willems A."/>
            <person name="Pothier J.F."/>
        </authorList>
    </citation>
    <scope>NUCLEOTIDE SEQUENCE [LARGE SCALE GENOMIC DNA]</scope>
    <source>
        <strain evidence="1 2">F5.1</strain>
        <plasmid evidence="1">pF5.1a</plasmid>
    </source>
</reference>
<gene>
    <name evidence="1" type="ORF">ADU59_00290</name>
</gene>
<dbReference type="OrthoDB" id="8453096at2"/>
<sequence length="114" mass="12435">MAKHISETSVAISHADQTAELLCVALRDCTVSIATNHTERLLNFGDGRAVIRQTACGLHLRVEAQDLLTFFGIRSLVQVAFSQVATHLFGQLEWHSAGDEPFGAIGRREGTSRC</sequence>
<keyword evidence="1" id="KW-0614">Plasmid</keyword>
<comment type="caution">
    <text evidence="1">The sequence shown here is derived from an EMBL/GenBank/DDBJ whole genome shotgun (WGS) entry which is preliminary data.</text>
</comment>
<geneLocation type="plasmid" evidence="2">
    <name>pf5.1a</name>
</geneLocation>
<evidence type="ECO:0000313" key="1">
    <source>
        <dbReference type="EMBL" id="OBZ97499.1"/>
    </source>
</evidence>
<dbReference type="AlphaFoldDB" id="A0A1C7P891"/>
<evidence type="ECO:0000313" key="2">
    <source>
        <dbReference type="Proteomes" id="UP000093111"/>
    </source>
</evidence>
<proteinExistence type="predicted"/>
<accession>A0A1C7P891</accession>
<keyword evidence="2" id="KW-1185">Reference proteome</keyword>
<protein>
    <submittedName>
        <fullName evidence="1">Uncharacterized protein</fullName>
    </submittedName>
</protein>
<dbReference type="EMBL" id="LGLV01000001">
    <property type="protein sequence ID" value="OBZ97499.1"/>
    <property type="molecule type" value="Genomic_DNA"/>
</dbReference>
<organism evidence="1 2">
    <name type="scientific">Pararhizobium polonicum</name>
    <dbReference type="NCBI Taxonomy" id="1612624"/>
    <lineage>
        <taxon>Bacteria</taxon>
        <taxon>Pseudomonadati</taxon>
        <taxon>Pseudomonadota</taxon>
        <taxon>Alphaproteobacteria</taxon>
        <taxon>Hyphomicrobiales</taxon>
        <taxon>Rhizobiaceae</taxon>
        <taxon>Rhizobium/Agrobacterium group</taxon>
        <taxon>Pararhizobium</taxon>
    </lineage>
</organism>